<reference evidence="1 2" key="1">
    <citation type="journal article" date="2010" name="Proc. Natl. Acad. Sci. U.S.A.">
        <title>Enigmatic, ultrasmall, uncultivated Archaea.</title>
        <authorList>
            <person name="Baker B.J."/>
            <person name="Comolli L.R."/>
            <person name="Dick G.J."/>
            <person name="Hauser L.J."/>
            <person name="Hyatt D."/>
            <person name="Dill B.D."/>
            <person name="Land M.L."/>
            <person name="Verberkmoes N.C."/>
            <person name="Hettich R.L."/>
            <person name="Banfield J.F."/>
        </authorList>
    </citation>
    <scope>NUCLEOTIDE SEQUENCE [LARGE SCALE GENOMIC DNA]</scope>
</reference>
<dbReference type="InterPro" id="IPR016155">
    <property type="entry name" value="Mopterin_synth/thiamin_S_b"/>
</dbReference>
<name>D2EEQ1_PARA4</name>
<dbReference type="InterPro" id="IPR003749">
    <property type="entry name" value="ThiS/MoaD-like"/>
</dbReference>
<dbReference type="AlphaFoldDB" id="D2EEQ1"/>
<accession>D2EEQ1</accession>
<protein>
    <recommendedName>
        <fullName evidence="3">ThiamineS protein</fullName>
    </recommendedName>
</protein>
<dbReference type="InterPro" id="IPR012675">
    <property type="entry name" value="Beta-grasp_dom_sf"/>
</dbReference>
<sequence length="67" mass="7464">MEIKLNNINFGEKTVKIKNGSVKELLKKISLNDDSVILVGKQGKIYTKDEKIKNGEEIKVIEVFSGG</sequence>
<dbReference type="EMBL" id="GG730040">
    <property type="protein sequence ID" value="EEZ93269.1"/>
    <property type="molecule type" value="Genomic_DNA"/>
</dbReference>
<proteinExistence type="predicted"/>
<evidence type="ECO:0000313" key="2">
    <source>
        <dbReference type="Proteomes" id="UP000009375"/>
    </source>
</evidence>
<dbReference type="Proteomes" id="UP000009375">
    <property type="component" value="Unassembled WGS sequence"/>
</dbReference>
<organism evidence="1 2">
    <name type="scientific">Candidatus Parvarchaeum acidiphilum ARMAN-4</name>
    <dbReference type="NCBI Taxonomy" id="662760"/>
    <lineage>
        <taxon>Archaea</taxon>
        <taxon>Candidatus Parvarchaeota</taxon>
        <taxon>Candidatus Parvarchaeum</taxon>
    </lineage>
</organism>
<dbReference type="SUPFAM" id="SSF54285">
    <property type="entry name" value="MoaD/ThiS"/>
    <property type="match status" value="1"/>
</dbReference>
<dbReference type="Pfam" id="PF02597">
    <property type="entry name" value="ThiS"/>
    <property type="match status" value="1"/>
</dbReference>
<evidence type="ECO:0000313" key="1">
    <source>
        <dbReference type="EMBL" id="EEZ93269.1"/>
    </source>
</evidence>
<evidence type="ECO:0008006" key="3">
    <source>
        <dbReference type="Google" id="ProtNLM"/>
    </source>
</evidence>
<gene>
    <name evidence="1" type="ORF">BJBARM4_0204</name>
</gene>
<dbReference type="Gene3D" id="3.10.20.30">
    <property type="match status" value="1"/>
</dbReference>